<dbReference type="CDD" id="cd00821">
    <property type="entry name" value="PH"/>
    <property type="match status" value="1"/>
</dbReference>
<dbReference type="HOGENOM" id="CLU_358068_0_0_1"/>
<feature type="domain" description="PH" evidence="2">
    <location>
        <begin position="6"/>
        <end position="103"/>
    </location>
</feature>
<protein>
    <recommendedName>
        <fullName evidence="2">PH domain-containing protein</fullName>
    </recommendedName>
</protein>
<dbReference type="InterPro" id="IPR001849">
    <property type="entry name" value="PH_domain"/>
</dbReference>
<dbReference type="PaxDb" id="2903-EOD21981"/>
<evidence type="ECO:0000313" key="4">
    <source>
        <dbReference type="Proteomes" id="UP000013827"/>
    </source>
</evidence>
<proteinExistence type="predicted"/>
<dbReference type="RefSeq" id="XP_005774410.1">
    <property type="nucleotide sequence ID" value="XM_005774353.1"/>
</dbReference>
<dbReference type="SMART" id="SM00233">
    <property type="entry name" value="PH"/>
    <property type="match status" value="1"/>
</dbReference>
<dbReference type="InterPro" id="IPR011993">
    <property type="entry name" value="PH-like_dom_sf"/>
</dbReference>
<reference evidence="3" key="2">
    <citation type="submission" date="2024-10" db="UniProtKB">
        <authorList>
            <consortium name="EnsemblProtists"/>
        </authorList>
    </citation>
    <scope>IDENTIFICATION</scope>
</reference>
<dbReference type="SUPFAM" id="SSF50729">
    <property type="entry name" value="PH domain-like"/>
    <property type="match status" value="1"/>
</dbReference>
<reference evidence="4" key="1">
    <citation type="journal article" date="2013" name="Nature">
        <title>Pan genome of the phytoplankton Emiliania underpins its global distribution.</title>
        <authorList>
            <person name="Read B.A."/>
            <person name="Kegel J."/>
            <person name="Klute M.J."/>
            <person name="Kuo A."/>
            <person name="Lefebvre S.C."/>
            <person name="Maumus F."/>
            <person name="Mayer C."/>
            <person name="Miller J."/>
            <person name="Monier A."/>
            <person name="Salamov A."/>
            <person name="Young J."/>
            <person name="Aguilar M."/>
            <person name="Claverie J.M."/>
            <person name="Frickenhaus S."/>
            <person name="Gonzalez K."/>
            <person name="Herman E.K."/>
            <person name="Lin Y.C."/>
            <person name="Napier J."/>
            <person name="Ogata H."/>
            <person name="Sarno A.F."/>
            <person name="Shmutz J."/>
            <person name="Schroeder D."/>
            <person name="de Vargas C."/>
            <person name="Verret F."/>
            <person name="von Dassow P."/>
            <person name="Valentin K."/>
            <person name="Van de Peer Y."/>
            <person name="Wheeler G."/>
            <person name="Dacks J.B."/>
            <person name="Delwiche C.F."/>
            <person name="Dyhrman S.T."/>
            <person name="Glockner G."/>
            <person name="John U."/>
            <person name="Richards T."/>
            <person name="Worden A.Z."/>
            <person name="Zhang X."/>
            <person name="Grigoriev I.V."/>
            <person name="Allen A.E."/>
            <person name="Bidle K."/>
            <person name="Borodovsky M."/>
            <person name="Bowler C."/>
            <person name="Brownlee C."/>
            <person name="Cock J.M."/>
            <person name="Elias M."/>
            <person name="Gladyshev V.N."/>
            <person name="Groth M."/>
            <person name="Guda C."/>
            <person name="Hadaegh A."/>
            <person name="Iglesias-Rodriguez M.D."/>
            <person name="Jenkins J."/>
            <person name="Jones B.M."/>
            <person name="Lawson T."/>
            <person name="Leese F."/>
            <person name="Lindquist E."/>
            <person name="Lobanov A."/>
            <person name="Lomsadze A."/>
            <person name="Malik S.B."/>
            <person name="Marsh M.E."/>
            <person name="Mackinder L."/>
            <person name="Mock T."/>
            <person name="Mueller-Roeber B."/>
            <person name="Pagarete A."/>
            <person name="Parker M."/>
            <person name="Probert I."/>
            <person name="Quesneville H."/>
            <person name="Raines C."/>
            <person name="Rensing S.A."/>
            <person name="Riano-Pachon D.M."/>
            <person name="Richier S."/>
            <person name="Rokitta S."/>
            <person name="Shiraiwa Y."/>
            <person name="Soanes D.M."/>
            <person name="van der Giezen M."/>
            <person name="Wahlund T.M."/>
            <person name="Williams B."/>
            <person name="Wilson W."/>
            <person name="Wolfe G."/>
            <person name="Wurch L.L."/>
        </authorList>
    </citation>
    <scope>NUCLEOTIDE SEQUENCE</scope>
</reference>
<feature type="compositionally biased region" description="Basic residues" evidence="1">
    <location>
        <begin position="220"/>
        <end position="230"/>
    </location>
</feature>
<feature type="compositionally biased region" description="Low complexity" evidence="1">
    <location>
        <begin position="185"/>
        <end position="217"/>
    </location>
</feature>
<dbReference type="Gene3D" id="2.30.29.30">
    <property type="entry name" value="Pleckstrin-homology domain (PH domain)/Phosphotyrosine-binding domain (PTB)"/>
    <property type="match status" value="1"/>
</dbReference>
<dbReference type="EnsemblProtists" id="EOD21981">
    <property type="protein sequence ID" value="EOD21981"/>
    <property type="gene ID" value="EMIHUDRAFT_444338"/>
</dbReference>
<feature type="region of interest" description="Disordered" evidence="1">
    <location>
        <begin position="147"/>
        <end position="250"/>
    </location>
</feature>
<accession>A0A0D3JEP6</accession>
<keyword evidence="4" id="KW-1185">Reference proteome</keyword>
<evidence type="ECO:0000259" key="2">
    <source>
        <dbReference type="SMART" id="SM00233"/>
    </source>
</evidence>
<dbReference type="KEGG" id="ehx:EMIHUDRAFT_444338"/>
<sequence>MAAMTMTKEGWCLKTHRGSKFNKRSERRYFKLEGFNVAYFKKDTLADRTGKFDLRKVTEISACAGEDSDADLVLVLPGKRICVKFEADAEAWKTLMCSAAAQSAVAADLQAYHSEELHAAFSGTYAAQKGVSSASVLKYTSGASFLTSPRAETPKATAPKPAPAPEAVAPAARSLAPKSRDVEPEAVATTAAAEYATEAPAASPIPAEEAPAAPAASPRKEKKSPRKSKTKAAPAPAPEPAPVSSAASDEELEANRKEWYNFAMENKDLQMAKELYVGHEEEARVKALEAEAATGCAAAGDAELEAARVEWLEFHVKAGEYEEALQMCVDDKDYALVHDAQEANRGEWLAHSLASEDVYSAGNYAVTEEELAAVEDLKIKKELKAGNYGKAKKLAKTPAQHELVDASEEAARKVWLDYHTQAGEFKEAGKYTVSDGEAAALKAAEAAYHESERATTFEAALAAGKYEQAKKLASGEAELAQLDAKREADRKEWFNYSMDTGDFKNCYVYAISEEEEAAVKAAEEAYPEKCRVEWLTFYLAESDWKHARDLCVTEAEYADVDAKQADDEKDDVAQAEEAHTEKSRQDWLSYYIEVSDYSKAVGMCITPEEEAGVDEKFEAKRVAYVAEMCKQGKFHVAKQYALNEEEIAKCDEHEEAQQEASRLEWFDFYLSECKFDKAGELACTTEEFARVGAEESSFNEKCRLEWLSHHTAKGDYESALGLVVSSEEQDELKSTMETYRVEHLKYYMEIKDYAKAKSTACTKEELAAIDEVAPPKTRWFGLF</sequence>
<dbReference type="AlphaFoldDB" id="A0A0D3JEP6"/>
<name>A0A0D3JEP6_EMIH1</name>
<organism evidence="3 4">
    <name type="scientific">Emiliania huxleyi (strain CCMP1516)</name>
    <dbReference type="NCBI Taxonomy" id="280463"/>
    <lineage>
        <taxon>Eukaryota</taxon>
        <taxon>Haptista</taxon>
        <taxon>Haptophyta</taxon>
        <taxon>Prymnesiophyceae</taxon>
        <taxon>Isochrysidales</taxon>
        <taxon>Noelaerhabdaceae</taxon>
        <taxon>Emiliania</taxon>
    </lineage>
</organism>
<evidence type="ECO:0000313" key="3">
    <source>
        <dbReference type="EnsemblProtists" id="EOD21981"/>
    </source>
</evidence>
<dbReference type="Proteomes" id="UP000013827">
    <property type="component" value="Unassembled WGS sequence"/>
</dbReference>
<feature type="compositionally biased region" description="Low complexity" evidence="1">
    <location>
        <begin position="149"/>
        <end position="173"/>
    </location>
</feature>
<dbReference type="GeneID" id="17267526"/>
<evidence type="ECO:0000256" key="1">
    <source>
        <dbReference type="SAM" id="MobiDB-lite"/>
    </source>
</evidence>